<evidence type="ECO:0000313" key="3">
    <source>
        <dbReference type="EMBL" id="MCW1916677.1"/>
    </source>
</evidence>
<feature type="signal peptide" evidence="2">
    <location>
        <begin position="1"/>
        <end position="18"/>
    </location>
</feature>
<organism evidence="3 4">
    <name type="scientific">Luteolibacter rhizosphaerae</name>
    <dbReference type="NCBI Taxonomy" id="2989719"/>
    <lineage>
        <taxon>Bacteria</taxon>
        <taxon>Pseudomonadati</taxon>
        <taxon>Verrucomicrobiota</taxon>
        <taxon>Verrucomicrobiia</taxon>
        <taxon>Verrucomicrobiales</taxon>
        <taxon>Verrucomicrobiaceae</taxon>
        <taxon>Luteolibacter</taxon>
    </lineage>
</organism>
<reference evidence="3" key="1">
    <citation type="submission" date="2022-10" db="EMBL/GenBank/DDBJ databases">
        <title>Luteolibacter sp. GHJ8, whole genome shotgun sequencing project.</title>
        <authorList>
            <person name="Zhao G."/>
            <person name="Shen L."/>
        </authorList>
    </citation>
    <scope>NUCLEOTIDE SEQUENCE</scope>
    <source>
        <strain evidence="3">GHJ8</strain>
    </source>
</reference>
<dbReference type="RefSeq" id="WP_264516261.1">
    <property type="nucleotide sequence ID" value="NZ_JAPDDR010000017.1"/>
</dbReference>
<protein>
    <recommendedName>
        <fullName evidence="5">Peptidoglycan-binding protein CsiV</fullName>
    </recommendedName>
</protein>
<accession>A0ABT3GA03</accession>
<evidence type="ECO:0000256" key="2">
    <source>
        <dbReference type="SAM" id="SignalP"/>
    </source>
</evidence>
<evidence type="ECO:0000313" key="4">
    <source>
        <dbReference type="Proteomes" id="UP001165653"/>
    </source>
</evidence>
<proteinExistence type="predicted"/>
<sequence length="174" mass="18820">MKTPAFFLALAAAGSAFAETPITDRITPEQMAALQGAPSPFDALKKQQQQAEKEANVSRPDSQSLIKQSEILHDGTHWTMVPKGAVLHTPAQMSPRVGTKPLGTLLSWEDFLIANRGWIQTEEVTFDQAAGKAPLQEARQEFWKNQTKVIVAVHLGGPISVKVTPPATPAVTSK</sequence>
<evidence type="ECO:0000256" key="1">
    <source>
        <dbReference type="SAM" id="MobiDB-lite"/>
    </source>
</evidence>
<comment type="caution">
    <text evidence="3">The sequence shown here is derived from an EMBL/GenBank/DDBJ whole genome shotgun (WGS) entry which is preliminary data.</text>
</comment>
<evidence type="ECO:0008006" key="5">
    <source>
        <dbReference type="Google" id="ProtNLM"/>
    </source>
</evidence>
<keyword evidence="4" id="KW-1185">Reference proteome</keyword>
<keyword evidence="2" id="KW-0732">Signal</keyword>
<feature type="region of interest" description="Disordered" evidence="1">
    <location>
        <begin position="43"/>
        <end position="63"/>
    </location>
</feature>
<dbReference type="Proteomes" id="UP001165653">
    <property type="component" value="Unassembled WGS sequence"/>
</dbReference>
<feature type="chain" id="PRO_5046585821" description="Peptidoglycan-binding protein CsiV" evidence="2">
    <location>
        <begin position="19"/>
        <end position="174"/>
    </location>
</feature>
<dbReference type="EMBL" id="JAPDDR010000017">
    <property type="protein sequence ID" value="MCW1916677.1"/>
    <property type="molecule type" value="Genomic_DNA"/>
</dbReference>
<name>A0ABT3GA03_9BACT</name>
<gene>
    <name evidence="3" type="ORF">OJ996_24030</name>
</gene>